<dbReference type="NCBIfam" id="TIGR01509">
    <property type="entry name" value="HAD-SF-IA-v3"/>
    <property type="match status" value="1"/>
</dbReference>
<accession>A0A7S8C5M7</accession>
<proteinExistence type="predicted"/>
<evidence type="ECO:0000313" key="1">
    <source>
        <dbReference type="EMBL" id="QPC43833.1"/>
    </source>
</evidence>
<reference evidence="1 2" key="1">
    <citation type="submission" date="2020-06" db="EMBL/GenBank/DDBJ databases">
        <title>Genome sequence of 2 isolates from Red Sea Mangroves.</title>
        <authorList>
            <person name="Sefrji F."/>
            <person name="Michoud G."/>
            <person name="Merlino G."/>
            <person name="Daffonchio D."/>
        </authorList>
    </citation>
    <scope>NUCLEOTIDE SEQUENCE [LARGE SCALE GENOMIC DNA]</scope>
    <source>
        <strain evidence="1 2">R1DC25</strain>
    </source>
</reference>
<dbReference type="Pfam" id="PF00702">
    <property type="entry name" value="Hydrolase"/>
    <property type="match status" value="1"/>
</dbReference>
<dbReference type="NCBIfam" id="TIGR01993">
    <property type="entry name" value="Pyr-5-nucltdase"/>
    <property type="match status" value="1"/>
</dbReference>
<dbReference type="Gene3D" id="1.10.150.450">
    <property type="match status" value="1"/>
</dbReference>
<dbReference type="SFLD" id="SFLDG01132">
    <property type="entry name" value="C1.5.3:_5'-Nucleotidase_Like"/>
    <property type="match status" value="1"/>
</dbReference>
<evidence type="ECO:0000313" key="2">
    <source>
        <dbReference type="Proteomes" id="UP000593594"/>
    </source>
</evidence>
<dbReference type="KEGG" id="kmn:HW532_14735"/>
<dbReference type="InterPro" id="IPR036412">
    <property type="entry name" value="HAD-like_sf"/>
</dbReference>
<protein>
    <submittedName>
        <fullName evidence="1">Pyrimidine 5'-nucleotidase</fullName>
    </submittedName>
</protein>
<keyword evidence="2" id="KW-1185">Reference proteome</keyword>
<gene>
    <name evidence="1" type="ORF">HW532_14735</name>
</gene>
<dbReference type="RefSeq" id="WP_213161196.1">
    <property type="nucleotide sequence ID" value="NZ_CP058214.1"/>
</dbReference>
<organism evidence="1 2">
    <name type="scientific">Kaustia mangrovi</name>
    <dbReference type="NCBI Taxonomy" id="2593653"/>
    <lineage>
        <taxon>Bacteria</taxon>
        <taxon>Pseudomonadati</taxon>
        <taxon>Pseudomonadota</taxon>
        <taxon>Alphaproteobacteria</taxon>
        <taxon>Hyphomicrobiales</taxon>
        <taxon>Parvibaculaceae</taxon>
        <taxon>Kaustia</taxon>
    </lineage>
</organism>
<dbReference type="InterPro" id="IPR006439">
    <property type="entry name" value="HAD-SF_hydro_IA"/>
</dbReference>
<dbReference type="SFLD" id="SFLDG01129">
    <property type="entry name" value="C1.5:_HAD__Beta-PGM__Phosphata"/>
    <property type="match status" value="1"/>
</dbReference>
<dbReference type="InterPro" id="IPR010237">
    <property type="entry name" value="Pyr-5-nucltdase"/>
</dbReference>
<dbReference type="Gene3D" id="3.40.50.1000">
    <property type="entry name" value="HAD superfamily/HAD-like"/>
    <property type="match status" value="1"/>
</dbReference>
<dbReference type="SUPFAM" id="SSF56784">
    <property type="entry name" value="HAD-like"/>
    <property type="match status" value="1"/>
</dbReference>
<dbReference type="Proteomes" id="UP000593594">
    <property type="component" value="Chromosome"/>
</dbReference>
<dbReference type="InterPro" id="IPR023214">
    <property type="entry name" value="HAD_sf"/>
</dbReference>
<sequence length="234" mass="26070">MTTKAPAFHEVETWIFDLDNTLYPANCRLFDQIDERMGAFIAERLSVDRAEARRIQKTFFFEHGTTLRGLMTVHDVEPADFLSFVHDIDHSPVTANEALSAELARLPGRKLIYTNGTVAHAECVLDRLGVGGHFDDIFDIQAANYLPKPEMDAYRRFIAHAGIDARRAAMFEDIARNLEAPHALGMTTVLVRSDDNEDSALIGRLNGDSEAEPHVHHVTDDLAGFLGAIAKREA</sequence>
<dbReference type="PANTHER" id="PTHR12725">
    <property type="entry name" value="HALOACID DEHALOGENASE-LIKE HYDROLASE"/>
    <property type="match status" value="1"/>
</dbReference>
<dbReference type="SFLD" id="SFLDS00003">
    <property type="entry name" value="Haloacid_Dehalogenase"/>
    <property type="match status" value="1"/>
</dbReference>
<dbReference type="PANTHER" id="PTHR12725:SF117">
    <property type="entry name" value="HALOACID DEHALOGENASE-LIKE HYDROLASE"/>
    <property type="match status" value="1"/>
</dbReference>
<dbReference type="AlphaFoldDB" id="A0A7S8C5M7"/>
<dbReference type="EMBL" id="CP058214">
    <property type="protein sequence ID" value="QPC43833.1"/>
    <property type="molecule type" value="Genomic_DNA"/>
</dbReference>
<name>A0A7S8C5M7_9HYPH</name>